<dbReference type="Proteomes" id="UP000692954">
    <property type="component" value="Unassembled WGS sequence"/>
</dbReference>
<protein>
    <recommendedName>
        <fullName evidence="4">Transmembrane protein</fullName>
    </recommendedName>
</protein>
<keyword evidence="1" id="KW-1133">Transmembrane helix</keyword>
<evidence type="ECO:0008006" key="4">
    <source>
        <dbReference type="Google" id="ProtNLM"/>
    </source>
</evidence>
<keyword evidence="1" id="KW-0812">Transmembrane</keyword>
<dbReference type="EMBL" id="CAJJDN010000071">
    <property type="protein sequence ID" value="CAD8099069.1"/>
    <property type="molecule type" value="Genomic_DNA"/>
</dbReference>
<keyword evidence="1" id="KW-0472">Membrane</keyword>
<accession>A0A8S1P7R0</accession>
<dbReference type="AlphaFoldDB" id="A0A8S1P7R0"/>
<gene>
    <name evidence="2" type="ORF">PSON_ATCC_30995.1.T0710125</name>
</gene>
<comment type="caution">
    <text evidence="2">The sequence shown here is derived from an EMBL/GenBank/DDBJ whole genome shotgun (WGS) entry which is preliminary data.</text>
</comment>
<sequence length="276" mass="32574">MHIFDFSTPYNKNIKLIPQNIQVSLQILMENQVSIFIHYYLFRSTLILKIIFIILTFFITSIIFIDFIYIVGNVIQRQIFNSLNDLAMNQFQLCSIKNDIQILDMIQRHRDIFNINKRLICNHTLISFLKMQMQSYLQVNTKMAAFSKNTQNTHIQNISQSTTPIEVINSQLIKLLISMKKGYQHFNGLILVLKIQFRCQKKIFGNQSILNKTFLYKHYDLNYFNSINKISIVRKIMSIMPQKMTIPIHIPKNQKNKTYINDSQVLITGILEELKN</sequence>
<name>A0A8S1P7R0_9CILI</name>
<evidence type="ECO:0000313" key="3">
    <source>
        <dbReference type="Proteomes" id="UP000692954"/>
    </source>
</evidence>
<evidence type="ECO:0000256" key="1">
    <source>
        <dbReference type="SAM" id="Phobius"/>
    </source>
</evidence>
<organism evidence="2 3">
    <name type="scientific">Paramecium sonneborni</name>
    <dbReference type="NCBI Taxonomy" id="65129"/>
    <lineage>
        <taxon>Eukaryota</taxon>
        <taxon>Sar</taxon>
        <taxon>Alveolata</taxon>
        <taxon>Ciliophora</taxon>
        <taxon>Intramacronucleata</taxon>
        <taxon>Oligohymenophorea</taxon>
        <taxon>Peniculida</taxon>
        <taxon>Parameciidae</taxon>
        <taxon>Paramecium</taxon>
    </lineage>
</organism>
<keyword evidence="3" id="KW-1185">Reference proteome</keyword>
<evidence type="ECO:0000313" key="2">
    <source>
        <dbReference type="EMBL" id="CAD8099069.1"/>
    </source>
</evidence>
<proteinExistence type="predicted"/>
<reference evidence="2" key="1">
    <citation type="submission" date="2021-01" db="EMBL/GenBank/DDBJ databases">
        <authorList>
            <consortium name="Genoscope - CEA"/>
            <person name="William W."/>
        </authorList>
    </citation>
    <scope>NUCLEOTIDE SEQUENCE</scope>
</reference>
<feature type="transmembrane region" description="Helical" evidence="1">
    <location>
        <begin position="46"/>
        <end position="71"/>
    </location>
</feature>